<dbReference type="EMBL" id="JAPQKI010000005">
    <property type="protein sequence ID" value="KAJ5099341.1"/>
    <property type="molecule type" value="Genomic_DNA"/>
</dbReference>
<sequence>MSSIFSKSSKSTRTDSVPSDTASTHSTVSTATTLKGLESPKKKWFSLPKTEPAYINKSDEQYAKKAIHNEAIASYLSIR</sequence>
<name>A0A9W9FFS5_9EURO</name>
<protein>
    <submittedName>
        <fullName evidence="2">Uncharacterized protein</fullName>
    </submittedName>
</protein>
<keyword evidence="3" id="KW-1185">Reference proteome</keyword>
<evidence type="ECO:0000256" key="1">
    <source>
        <dbReference type="SAM" id="MobiDB-lite"/>
    </source>
</evidence>
<dbReference type="GeneID" id="81357815"/>
<dbReference type="OrthoDB" id="4366014at2759"/>
<feature type="compositionally biased region" description="Low complexity" evidence="1">
    <location>
        <begin position="19"/>
        <end position="33"/>
    </location>
</feature>
<proteinExistence type="predicted"/>
<evidence type="ECO:0000313" key="3">
    <source>
        <dbReference type="Proteomes" id="UP001149074"/>
    </source>
</evidence>
<reference evidence="2" key="2">
    <citation type="journal article" date="2023" name="IMA Fungus">
        <title>Comparative genomic study of the Penicillium genus elucidates a diverse pangenome and 15 lateral gene transfer events.</title>
        <authorList>
            <person name="Petersen C."/>
            <person name="Sorensen T."/>
            <person name="Nielsen M.R."/>
            <person name="Sondergaard T.E."/>
            <person name="Sorensen J.L."/>
            <person name="Fitzpatrick D.A."/>
            <person name="Frisvad J.C."/>
            <person name="Nielsen K.L."/>
        </authorList>
    </citation>
    <scope>NUCLEOTIDE SEQUENCE</scope>
    <source>
        <strain evidence="2">IBT 30761</strain>
    </source>
</reference>
<reference evidence="2" key="1">
    <citation type="submission" date="2022-11" db="EMBL/GenBank/DDBJ databases">
        <authorList>
            <person name="Petersen C."/>
        </authorList>
    </citation>
    <scope>NUCLEOTIDE SEQUENCE</scope>
    <source>
        <strain evidence="2">IBT 30761</strain>
    </source>
</reference>
<evidence type="ECO:0000313" key="2">
    <source>
        <dbReference type="EMBL" id="KAJ5099341.1"/>
    </source>
</evidence>
<accession>A0A9W9FFS5</accession>
<organism evidence="2 3">
    <name type="scientific">Penicillium argentinense</name>
    <dbReference type="NCBI Taxonomy" id="1131581"/>
    <lineage>
        <taxon>Eukaryota</taxon>
        <taxon>Fungi</taxon>
        <taxon>Dikarya</taxon>
        <taxon>Ascomycota</taxon>
        <taxon>Pezizomycotina</taxon>
        <taxon>Eurotiomycetes</taxon>
        <taxon>Eurotiomycetidae</taxon>
        <taxon>Eurotiales</taxon>
        <taxon>Aspergillaceae</taxon>
        <taxon>Penicillium</taxon>
    </lineage>
</organism>
<dbReference type="AlphaFoldDB" id="A0A9W9FFS5"/>
<dbReference type="RefSeq" id="XP_056474995.1">
    <property type="nucleotide sequence ID" value="XM_056618836.1"/>
</dbReference>
<feature type="region of interest" description="Disordered" evidence="1">
    <location>
        <begin position="1"/>
        <end position="34"/>
    </location>
</feature>
<gene>
    <name evidence="2" type="ORF">N7532_006342</name>
</gene>
<dbReference type="Proteomes" id="UP001149074">
    <property type="component" value="Unassembled WGS sequence"/>
</dbReference>
<feature type="compositionally biased region" description="Low complexity" evidence="1">
    <location>
        <begin position="1"/>
        <end position="11"/>
    </location>
</feature>
<comment type="caution">
    <text evidence="2">The sequence shown here is derived from an EMBL/GenBank/DDBJ whole genome shotgun (WGS) entry which is preliminary data.</text>
</comment>